<keyword evidence="1 5" id="KW-0732">Signal</keyword>
<feature type="domain" description="C-type lysozyme inhibitor" evidence="7">
    <location>
        <begin position="131"/>
        <end position="198"/>
    </location>
</feature>
<organism evidence="8 9">
    <name type="scientific">Microbulbifer marinus</name>
    <dbReference type="NCBI Taxonomy" id="658218"/>
    <lineage>
        <taxon>Bacteria</taxon>
        <taxon>Pseudomonadati</taxon>
        <taxon>Pseudomonadota</taxon>
        <taxon>Gammaproteobacteria</taxon>
        <taxon>Cellvibrionales</taxon>
        <taxon>Microbulbiferaceae</taxon>
        <taxon>Microbulbifer</taxon>
    </lineage>
</organism>
<dbReference type="GO" id="GO:0005576">
    <property type="term" value="C:extracellular region"/>
    <property type="evidence" value="ECO:0007669"/>
    <property type="project" value="TreeGrafter"/>
</dbReference>
<keyword evidence="9" id="KW-1185">Reference proteome</keyword>
<evidence type="ECO:0000259" key="6">
    <source>
        <dbReference type="Pfam" id="PF07007"/>
    </source>
</evidence>
<gene>
    <name evidence="8" type="ORF">SAMN05216562_1189</name>
</gene>
<keyword evidence="3" id="KW-0564">Palmitate</keyword>
<dbReference type="EMBL" id="FNQO01000001">
    <property type="protein sequence ID" value="SDZ91639.1"/>
    <property type="molecule type" value="Genomic_DNA"/>
</dbReference>
<dbReference type="PANTHER" id="PTHR37549:SF1">
    <property type="entry name" value="LIPOPROTEIN LPRI"/>
    <property type="match status" value="1"/>
</dbReference>
<dbReference type="PROSITE" id="PS51257">
    <property type="entry name" value="PROKAR_LIPOPROTEIN"/>
    <property type="match status" value="1"/>
</dbReference>
<evidence type="ECO:0000256" key="5">
    <source>
        <dbReference type="SAM" id="SignalP"/>
    </source>
</evidence>
<feature type="domain" description="Lysozyme inhibitor LprI-like N-terminal" evidence="6">
    <location>
        <begin position="45"/>
        <end position="116"/>
    </location>
</feature>
<dbReference type="SUPFAM" id="SSF141488">
    <property type="entry name" value="YdhA-like"/>
    <property type="match status" value="1"/>
</dbReference>
<dbReference type="Gene3D" id="1.20.1270.180">
    <property type="match status" value="1"/>
</dbReference>
<evidence type="ECO:0000313" key="9">
    <source>
        <dbReference type="Proteomes" id="UP000198658"/>
    </source>
</evidence>
<feature type="signal peptide" evidence="5">
    <location>
        <begin position="1"/>
        <end position="28"/>
    </location>
</feature>
<accession>A0A1H3WWX0</accession>
<evidence type="ECO:0000256" key="3">
    <source>
        <dbReference type="ARBA" id="ARBA00023139"/>
    </source>
</evidence>
<dbReference type="Proteomes" id="UP000198658">
    <property type="component" value="Unassembled WGS sequence"/>
</dbReference>
<evidence type="ECO:0000256" key="4">
    <source>
        <dbReference type="ARBA" id="ARBA00023288"/>
    </source>
</evidence>
<dbReference type="InterPro" id="IPR052755">
    <property type="entry name" value="Lysozyme_Inhibitor_LprI"/>
</dbReference>
<dbReference type="OrthoDB" id="5565855at2"/>
<dbReference type="InterPro" id="IPR009739">
    <property type="entry name" value="LprI-like_N"/>
</dbReference>
<dbReference type="AlphaFoldDB" id="A0A1H3WWX0"/>
<evidence type="ECO:0000256" key="1">
    <source>
        <dbReference type="ARBA" id="ARBA00022729"/>
    </source>
</evidence>
<reference evidence="9" key="1">
    <citation type="submission" date="2016-10" db="EMBL/GenBank/DDBJ databases">
        <authorList>
            <person name="Varghese N."/>
            <person name="Submissions S."/>
        </authorList>
    </citation>
    <scope>NUCLEOTIDE SEQUENCE [LARGE SCALE GENOMIC DNA]</scope>
    <source>
        <strain evidence="9">CGMCC 1.10657</strain>
    </source>
</reference>
<dbReference type="RefSeq" id="WP_091386070.1">
    <property type="nucleotide sequence ID" value="NZ_FNQO01000001.1"/>
</dbReference>
<dbReference type="PANTHER" id="PTHR37549">
    <property type="entry name" value="LIPOPROTEIN LPRI"/>
    <property type="match status" value="1"/>
</dbReference>
<protein>
    <submittedName>
        <fullName evidence="8">Uncharacterized protein YPO0702</fullName>
    </submittedName>
</protein>
<keyword evidence="2" id="KW-0472">Membrane</keyword>
<dbReference type="Pfam" id="PF07007">
    <property type="entry name" value="LprI"/>
    <property type="match status" value="1"/>
</dbReference>
<dbReference type="Pfam" id="PF09864">
    <property type="entry name" value="MliC"/>
    <property type="match status" value="1"/>
</dbReference>
<dbReference type="InterPro" id="IPR036328">
    <property type="entry name" value="MliC_sf"/>
</dbReference>
<keyword evidence="4" id="KW-0449">Lipoprotein</keyword>
<evidence type="ECO:0000259" key="7">
    <source>
        <dbReference type="Pfam" id="PF09864"/>
    </source>
</evidence>
<proteinExistence type="predicted"/>
<evidence type="ECO:0000313" key="8">
    <source>
        <dbReference type="EMBL" id="SDZ91639.1"/>
    </source>
</evidence>
<sequence length="208" mass="23116">MIVIRSARFPASLALLLTCIGWIASCSARNEGPSYSCERIEAGSIEAMICDDTELAALDRKLADVYAAATEKAVNERPPLLKAEQRGWIKGRNECWKSDDKRSCVADEYRRRIAELQARYRLVAATGPVTYVCDGNPANEVVATYFQTEPPTLIAERGDSVSLMFLQPSASGTKYQGRNESLWEHQGEARITWGYGAKELRCKQSSSR</sequence>
<dbReference type="Gene3D" id="2.40.128.200">
    <property type="match status" value="1"/>
</dbReference>
<dbReference type="STRING" id="658218.SAMN05216562_1189"/>
<dbReference type="InterPro" id="IPR018660">
    <property type="entry name" value="MliC"/>
</dbReference>
<evidence type="ECO:0000256" key="2">
    <source>
        <dbReference type="ARBA" id="ARBA00023136"/>
    </source>
</evidence>
<name>A0A1H3WWX0_9GAMM</name>
<feature type="chain" id="PRO_5011639065" evidence="5">
    <location>
        <begin position="29"/>
        <end position="208"/>
    </location>
</feature>